<evidence type="ECO:0000256" key="1">
    <source>
        <dbReference type="SAM" id="Phobius"/>
    </source>
</evidence>
<dbReference type="AlphaFoldDB" id="A0AA88XMT8"/>
<sequence>MDDAQYPGSARCVLVLQFVVLEVLDLIFDWNFYTEVSDSKDFKEKPISRAIFVFALWGTALFVADFICLLLVVCKGKPSKAEDIVTCLTTWTEDVPQIVMAVIVASTVGKPITGWVQYTKAALGISESIIRIMVTIMSNCCIDSYKYDQIRSQRCCPSCADTLNFIGYFIILICAIVILAVFAR</sequence>
<name>A0AA88XMT8_PINIB</name>
<protein>
    <submittedName>
        <fullName evidence="2">Uncharacterized protein</fullName>
    </submittedName>
</protein>
<evidence type="ECO:0000313" key="2">
    <source>
        <dbReference type="EMBL" id="KAK3084030.1"/>
    </source>
</evidence>
<keyword evidence="1" id="KW-0472">Membrane</keyword>
<evidence type="ECO:0000313" key="3">
    <source>
        <dbReference type="Proteomes" id="UP001186944"/>
    </source>
</evidence>
<keyword evidence="3" id="KW-1185">Reference proteome</keyword>
<dbReference type="EMBL" id="VSWD01000013">
    <property type="protein sequence ID" value="KAK3084030.1"/>
    <property type="molecule type" value="Genomic_DNA"/>
</dbReference>
<accession>A0AA88XMT8</accession>
<feature type="transmembrane region" description="Helical" evidence="1">
    <location>
        <begin position="12"/>
        <end position="30"/>
    </location>
</feature>
<keyword evidence="1" id="KW-1133">Transmembrane helix</keyword>
<feature type="transmembrane region" description="Helical" evidence="1">
    <location>
        <begin position="50"/>
        <end position="73"/>
    </location>
</feature>
<comment type="caution">
    <text evidence="2">The sequence shown here is derived from an EMBL/GenBank/DDBJ whole genome shotgun (WGS) entry which is preliminary data.</text>
</comment>
<organism evidence="2 3">
    <name type="scientific">Pinctada imbricata</name>
    <name type="common">Atlantic pearl-oyster</name>
    <name type="synonym">Pinctada martensii</name>
    <dbReference type="NCBI Taxonomy" id="66713"/>
    <lineage>
        <taxon>Eukaryota</taxon>
        <taxon>Metazoa</taxon>
        <taxon>Spiralia</taxon>
        <taxon>Lophotrochozoa</taxon>
        <taxon>Mollusca</taxon>
        <taxon>Bivalvia</taxon>
        <taxon>Autobranchia</taxon>
        <taxon>Pteriomorphia</taxon>
        <taxon>Pterioida</taxon>
        <taxon>Pterioidea</taxon>
        <taxon>Pteriidae</taxon>
        <taxon>Pinctada</taxon>
    </lineage>
</organism>
<dbReference type="Proteomes" id="UP001186944">
    <property type="component" value="Unassembled WGS sequence"/>
</dbReference>
<keyword evidence="1" id="KW-0812">Transmembrane</keyword>
<reference evidence="2" key="1">
    <citation type="submission" date="2019-08" db="EMBL/GenBank/DDBJ databases">
        <title>The improved chromosome-level genome for the pearl oyster Pinctada fucata martensii using PacBio sequencing and Hi-C.</title>
        <authorList>
            <person name="Zheng Z."/>
        </authorList>
    </citation>
    <scope>NUCLEOTIDE SEQUENCE</scope>
    <source>
        <strain evidence="2">ZZ-2019</strain>
        <tissue evidence="2">Adductor muscle</tissue>
    </source>
</reference>
<proteinExistence type="predicted"/>
<feature type="transmembrane region" description="Helical" evidence="1">
    <location>
        <begin position="163"/>
        <end position="183"/>
    </location>
</feature>
<gene>
    <name evidence="2" type="ORF">FSP39_007050</name>
</gene>